<reference evidence="5" key="1">
    <citation type="submission" date="2025-08" db="UniProtKB">
        <authorList>
            <consortium name="RefSeq"/>
        </authorList>
    </citation>
    <scope>IDENTIFICATION</scope>
    <source>
        <tissue evidence="5">Muscle</tissue>
    </source>
</reference>
<protein>
    <recommendedName>
        <fullName evidence="2">RRP15-like protein</fullName>
    </recommendedName>
</protein>
<dbReference type="PANTHER" id="PTHR13245:SF14">
    <property type="entry name" value="RRP15-LIKE PROTEIN"/>
    <property type="match status" value="1"/>
</dbReference>
<evidence type="ECO:0000256" key="2">
    <source>
        <dbReference type="ARBA" id="ARBA00017475"/>
    </source>
</evidence>
<organism evidence="4 5">
    <name type="scientific">Limulus polyphemus</name>
    <name type="common">Atlantic horseshoe crab</name>
    <dbReference type="NCBI Taxonomy" id="6850"/>
    <lineage>
        <taxon>Eukaryota</taxon>
        <taxon>Metazoa</taxon>
        <taxon>Ecdysozoa</taxon>
        <taxon>Arthropoda</taxon>
        <taxon>Chelicerata</taxon>
        <taxon>Merostomata</taxon>
        <taxon>Xiphosura</taxon>
        <taxon>Limulidae</taxon>
        <taxon>Limulus</taxon>
    </lineage>
</organism>
<evidence type="ECO:0000313" key="5">
    <source>
        <dbReference type="RefSeq" id="XP_013771713.1"/>
    </source>
</evidence>
<dbReference type="Pfam" id="PF07890">
    <property type="entry name" value="Rrp15p"/>
    <property type="match status" value="1"/>
</dbReference>
<dbReference type="Proteomes" id="UP000694941">
    <property type="component" value="Unplaced"/>
</dbReference>
<feature type="region of interest" description="Disordered" evidence="3">
    <location>
        <begin position="1"/>
        <end position="52"/>
    </location>
</feature>
<feature type="compositionally biased region" description="Basic and acidic residues" evidence="3">
    <location>
        <begin position="215"/>
        <end position="225"/>
    </location>
</feature>
<dbReference type="PANTHER" id="PTHR13245">
    <property type="entry name" value="RRP15-LIKE PROTEIN"/>
    <property type="match status" value="1"/>
</dbReference>
<comment type="similarity">
    <text evidence="1">Belongs to the RRP15 family.</text>
</comment>
<dbReference type="GeneID" id="106456892"/>
<evidence type="ECO:0000256" key="1">
    <source>
        <dbReference type="ARBA" id="ARBA00007462"/>
    </source>
</evidence>
<keyword evidence="4" id="KW-1185">Reference proteome</keyword>
<proteinExistence type="inferred from homology"/>
<accession>A0ABM1AZJ0</accession>
<feature type="compositionally biased region" description="Basic and acidic residues" evidence="3">
    <location>
        <begin position="1"/>
        <end position="14"/>
    </location>
</feature>
<sequence>MAASVWKEHVKVSVEDSNEVESSDEDDEKEESISLDNDDTSIKESNKTGNDGWADAIAKVLGSCSSKKKNNVVLCKAKKDVEFAEVISKERKNEVQVVNEKGTITQSEKLPTKQPKKRISDEKRDILERKRQKLLWENMGRQKPDVTKKEQERALARIATRGVVQLFNAVQQHQKKVGKKLKAAGGTEVKKEKALKSLTKGDFLDMLKGYKSEKPNNLEVSEKKSLQNSHSGGEQWSILRDDFMMGATMKDWDREDNSDEEKV</sequence>
<evidence type="ECO:0000313" key="4">
    <source>
        <dbReference type="Proteomes" id="UP000694941"/>
    </source>
</evidence>
<dbReference type="InterPro" id="IPR012459">
    <property type="entry name" value="Rrp15"/>
</dbReference>
<dbReference type="RefSeq" id="XP_013771713.1">
    <property type="nucleotide sequence ID" value="XM_013916259.2"/>
</dbReference>
<gene>
    <name evidence="5" type="primary">LOC106456892</name>
</gene>
<evidence type="ECO:0000256" key="3">
    <source>
        <dbReference type="SAM" id="MobiDB-lite"/>
    </source>
</evidence>
<feature type="region of interest" description="Disordered" evidence="3">
    <location>
        <begin position="215"/>
        <end position="237"/>
    </location>
</feature>
<name>A0ABM1AZJ0_LIMPO</name>
<feature type="compositionally biased region" description="Acidic residues" evidence="3">
    <location>
        <begin position="16"/>
        <end position="30"/>
    </location>
</feature>